<name>A0A4Q9MT04_9APHY</name>
<evidence type="ECO:0000256" key="1">
    <source>
        <dbReference type="SAM" id="MobiDB-lite"/>
    </source>
</evidence>
<organism evidence="2">
    <name type="scientific">Dichomitus squalens</name>
    <dbReference type="NCBI Taxonomy" id="114155"/>
    <lineage>
        <taxon>Eukaryota</taxon>
        <taxon>Fungi</taxon>
        <taxon>Dikarya</taxon>
        <taxon>Basidiomycota</taxon>
        <taxon>Agaricomycotina</taxon>
        <taxon>Agaricomycetes</taxon>
        <taxon>Polyporales</taxon>
        <taxon>Polyporaceae</taxon>
        <taxon>Dichomitus</taxon>
    </lineage>
</organism>
<feature type="region of interest" description="Disordered" evidence="1">
    <location>
        <begin position="27"/>
        <end position="60"/>
    </location>
</feature>
<gene>
    <name evidence="2" type="ORF">BD311DRAFT_805309</name>
</gene>
<proteinExistence type="predicted"/>
<dbReference type="AlphaFoldDB" id="A0A4Q9MT04"/>
<dbReference type="Proteomes" id="UP000292957">
    <property type="component" value="Unassembled WGS sequence"/>
</dbReference>
<evidence type="ECO:0000313" key="2">
    <source>
        <dbReference type="EMBL" id="TBU30437.1"/>
    </source>
</evidence>
<dbReference type="EMBL" id="ML143405">
    <property type="protein sequence ID" value="TBU30437.1"/>
    <property type="molecule type" value="Genomic_DNA"/>
</dbReference>
<accession>A0A4Q9MT04</accession>
<reference evidence="2" key="1">
    <citation type="submission" date="2019-01" db="EMBL/GenBank/DDBJ databases">
        <title>Draft genome sequences of three monokaryotic isolates of the white-rot basidiomycete fungus Dichomitus squalens.</title>
        <authorList>
            <consortium name="DOE Joint Genome Institute"/>
            <person name="Lopez S.C."/>
            <person name="Andreopoulos B."/>
            <person name="Pangilinan J."/>
            <person name="Lipzen A."/>
            <person name="Riley R."/>
            <person name="Ahrendt S."/>
            <person name="Ng V."/>
            <person name="Barry K."/>
            <person name="Daum C."/>
            <person name="Grigoriev I.V."/>
            <person name="Hilden K.S."/>
            <person name="Makela M.R."/>
            <person name="de Vries R.P."/>
        </authorList>
    </citation>
    <scope>NUCLEOTIDE SEQUENCE [LARGE SCALE GENOMIC DNA]</scope>
    <source>
        <strain evidence="2">OM18370.1</strain>
    </source>
</reference>
<sequence>MELESVTGHSQDYHNDYCDHKGLDTDLSRTSSRASLQDSQSSEHIEFPQHISPPPSDEHAQNICDERRYRILLQHEFHPLHTRRYSSPLRSGHKAANRFTESMVYRYMEDPVTSKKWFKANTDNVLAIYEAEHRITKEDLYLVIGTLKAQDYALFISHEHPNGQVNFNVFSATRNGCP</sequence>
<feature type="compositionally biased region" description="Low complexity" evidence="1">
    <location>
        <begin position="31"/>
        <end position="40"/>
    </location>
</feature>
<protein>
    <submittedName>
        <fullName evidence="2">Uncharacterized protein</fullName>
    </submittedName>
</protein>
<dbReference type="OrthoDB" id="1668230at2759"/>